<protein>
    <submittedName>
        <fullName evidence="5">Glycogen branching enzyme, GH-57-type, archaeal</fullName>
        <ecNumber evidence="5">2.4.1.18</ecNumber>
    </submittedName>
</protein>
<dbReference type="InterPro" id="IPR015293">
    <property type="entry name" value="BE_C"/>
</dbReference>
<dbReference type="InterPro" id="IPR037090">
    <property type="entry name" value="57_glycoside_trans_central"/>
</dbReference>
<dbReference type="Gene3D" id="1.20.1430.10">
    <property type="entry name" value="Families 57/38 glycoside transferase, middle domain"/>
    <property type="match status" value="1"/>
</dbReference>
<name>A0A3B1BXY0_9ZZZZ</name>
<dbReference type="SUPFAM" id="SSF88688">
    <property type="entry name" value="Families 57/38 glycoside transferase middle domain"/>
    <property type="match status" value="1"/>
</dbReference>
<dbReference type="GO" id="GO:0030979">
    <property type="term" value="P:alpha-glucan biosynthetic process"/>
    <property type="evidence" value="ECO:0007669"/>
    <property type="project" value="InterPro"/>
</dbReference>
<keyword evidence="2" id="KW-0119">Carbohydrate metabolism</keyword>
<dbReference type="Gene3D" id="3.20.110.10">
    <property type="entry name" value="Glycoside hydrolase 38, N terminal domain"/>
    <property type="match status" value="1"/>
</dbReference>
<dbReference type="Pfam" id="PF03065">
    <property type="entry name" value="Glyco_hydro_57"/>
    <property type="match status" value="1"/>
</dbReference>
<dbReference type="SUPFAM" id="SSF88713">
    <property type="entry name" value="Glycoside hydrolase/deacetylase"/>
    <property type="match status" value="1"/>
</dbReference>
<comment type="similarity">
    <text evidence="1">Belongs to the glycosyl hydrolase 57 family.</text>
</comment>
<keyword evidence="5" id="KW-0808">Transferase</keyword>
<dbReference type="Pfam" id="PF09210">
    <property type="entry name" value="BE_C"/>
    <property type="match status" value="1"/>
</dbReference>
<reference evidence="5" key="1">
    <citation type="submission" date="2018-06" db="EMBL/GenBank/DDBJ databases">
        <authorList>
            <person name="Zhirakovskaya E."/>
        </authorList>
    </citation>
    <scope>NUCLEOTIDE SEQUENCE</scope>
</reference>
<evidence type="ECO:0000259" key="3">
    <source>
        <dbReference type="Pfam" id="PF03065"/>
    </source>
</evidence>
<dbReference type="AlphaFoldDB" id="A0A3B1BXY0"/>
<dbReference type="InterPro" id="IPR004300">
    <property type="entry name" value="Glyco_hydro_57_N"/>
</dbReference>
<dbReference type="EMBL" id="UOGA01000087">
    <property type="protein sequence ID" value="VAX17163.1"/>
    <property type="molecule type" value="Genomic_DNA"/>
</dbReference>
<dbReference type="CDD" id="cd10792">
    <property type="entry name" value="GH57N_AmyC_like"/>
    <property type="match status" value="1"/>
</dbReference>
<proteinExistence type="inferred from homology"/>
<organism evidence="5">
    <name type="scientific">hydrothermal vent metagenome</name>
    <dbReference type="NCBI Taxonomy" id="652676"/>
    <lineage>
        <taxon>unclassified sequences</taxon>
        <taxon>metagenomes</taxon>
        <taxon>ecological metagenomes</taxon>
    </lineage>
</organism>
<gene>
    <name evidence="5" type="ORF">MNBD_NITROSPINAE04-1678</name>
</gene>
<dbReference type="PANTHER" id="PTHR41695">
    <property type="entry name" value="1,4-ALPHA-GLUCAN BRANCHING ENZYME RV3031-RELATED"/>
    <property type="match status" value="1"/>
</dbReference>
<sequence>MPKGYLLLVLHAHLPFVRHPEHDVSLEEDWLFEAITETYLPLLDKFETLINENVKFKLTMSLSPTLIEMLEDDFLMDRYAGSLEKLIELSEMELERTRFMPRLHDLARMYHDRFRLAHRLFTERYGRRIIPAFKALKQEGYLEIITCSATHAYLPLLCVNENVVHAQIKTARAHYDKVFGSRPKGIWMPECGWAPQLEKHLQNEGLKYFFTDAHGLLQGEPRPRYGVFAPVKTKNGMSVFARDMASSAEVWSSKTGYPGDPCYRDFYRDIGYDLDFDYLRAFMQPTGSRKMTGIKYYRITGGSGGKDLYDPAAARKKTAWHAADFIARRKRQAEQAGPFLDRPPVIVAPYDAELFGHWWFEGPEFLDSLFRGLDFQDDIELVTASEYLDRHKQIQTVQPAQSSWGLHGHNEMWLDQSNDWIYRHLHKAGERMVQLAVSHPAAQGTLKRALNQTARELMLAQSSDWAFIMKSGTTTQYAEKRIKDHLACFTRLYEQIGERKIDEKFLKDLEERNNIFKEIDYLDYA</sequence>
<dbReference type="PANTHER" id="PTHR41695:SF1">
    <property type="entry name" value="1,4-ALPHA-GLUCAN BRANCHING ENZYME TK1436"/>
    <property type="match status" value="1"/>
</dbReference>
<dbReference type="GO" id="GO:0003844">
    <property type="term" value="F:1,4-alpha-glucan branching enzyme activity"/>
    <property type="evidence" value="ECO:0007669"/>
    <property type="project" value="UniProtKB-EC"/>
</dbReference>
<keyword evidence="5" id="KW-0328">Glycosyltransferase</keyword>
<evidence type="ECO:0000256" key="1">
    <source>
        <dbReference type="ARBA" id="ARBA00006821"/>
    </source>
</evidence>
<dbReference type="InterPro" id="IPR040042">
    <property type="entry name" value="Branching_enz_MT3115-like"/>
</dbReference>
<accession>A0A3B1BXY0</accession>
<dbReference type="InterPro" id="IPR028995">
    <property type="entry name" value="Glyco_hydro_57/38_cen_sf"/>
</dbReference>
<dbReference type="EC" id="2.4.1.18" evidence="5"/>
<feature type="domain" description="1,4-alpha-glucan branching enzyme C-terminal" evidence="4">
    <location>
        <begin position="424"/>
        <end position="524"/>
    </location>
</feature>
<evidence type="ECO:0000259" key="4">
    <source>
        <dbReference type="Pfam" id="PF09210"/>
    </source>
</evidence>
<dbReference type="GO" id="GO:0005576">
    <property type="term" value="C:extracellular region"/>
    <property type="evidence" value="ECO:0007669"/>
    <property type="project" value="TreeGrafter"/>
</dbReference>
<dbReference type="InterPro" id="IPR027291">
    <property type="entry name" value="Glyco_hydro_38_N_sf"/>
</dbReference>
<evidence type="ECO:0000313" key="5">
    <source>
        <dbReference type="EMBL" id="VAX17163.1"/>
    </source>
</evidence>
<feature type="domain" description="Glycoside hydrolase family 57 N-terminal" evidence="3">
    <location>
        <begin position="8"/>
        <end position="395"/>
    </location>
</feature>
<evidence type="ECO:0000256" key="2">
    <source>
        <dbReference type="ARBA" id="ARBA00023277"/>
    </source>
</evidence>
<dbReference type="InterPro" id="IPR011330">
    <property type="entry name" value="Glyco_hydro/deAcase_b/a-brl"/>
</dbReference>